<gene>
    <name evidence="1" type="ORF">EV674_1229</name>
</gene>
<comment type="caution">
    <text evidence="1">The sequence shown here is derived from an EMBL/GenBank/DDBJ whole genome shotgun (WGS) entry which is preliminary data.</text>
</comment>
<sequence length="233" mass="25525">MPPLIVLADANVLVKDVVLFAFFDLAKAGAIDLRWTPQIEVEYAKHRARLRAQANQRGSTFEDLVWAQKRLAPVKKHLVPGFQLPGWDDNGERPELLRGNKAFAPLLRLPDPDDVHMALAAADWAQTTGYDVVLATDNLKDLPAKVLEPFGVFPLHPGDVLQLVYQMNPEGASSSLQKTAADFKNPAFSLLDMLASISSPQQFDNQELAADLAVRWGLAQPSAAKPATKGRAK</sequence>
<protein>
    <recommendedName>
        <fullName evidence="3">PIN domain-containing protein</fullName>
    </recommendedName>
</protein>
<dbReference type="OrthoDB" id="8910793at2"/>
<evidence type="ECO:0008006" key="3">
    <source>
        <dbReference type="Google" id="ProtNLM"/>
    </source>
</evidence>
<name>A0A4R2N574_9BURK</name>
<dbReference type="Proteomes" id="UP000295182">
    <property type="component" value="Unassembled WGS sequence"/>
</dbReference>
<organism evidence="1 2">
    <name type="scientific">Simplicispira metamorpha</name>
    <dbReference type="NCBI Taxonomy" id="80881"/>
    <lineage>
        <taxon>Bacteria</taxon>
        <taxon>Pseudomonadati</taxon>
        <taxon>Pseudomonadota</taxon>
        <taxon>Betaproteobacteria</taxon>
        <taxon>Burkholderiales</taxon>
        <taxon>Comamonadaceae</taxon>
        <taxon>Simplicispira</taxon>
    </lineage>
</organism>
<evidence type="ECO:0000313" key="1">
    <source>
        <dbReference type="EMBL" id="TCP15938.1"/>
    </source>
</evidence>
<dbReference type="RefSeq" id="WP_119014405.1">
    <property type="nucleotide sequence ID" value="NZ_QXNC01000035.1"/>
</dbReference>
<accession>A0A4R2N574</accession>
<dbReference type="AlphaFoldDB" id="A0A4R2N574"/>
<evidence type="ECO:0000313" key="2">
    <source>
        <dbReference type="Proteomes" id="UP000295182"/>
    </source>
</evidence>
<reference evidence="1 2" key="1">
    <citation type="submission" date="2019-03" db="EMBL/GenBank/DDBJ databases">
        <title>Genomic Encyclopedia of Type Strains, Phase IV (KMG-IV): sequencing the most valuable type-strain genomes for metagenomic binning, comparative biology and taxonomic classification.</title>
        <authorList>
            <person name="Goeker M."/>
        </authorList>
    </citation>
    <scope>NUCLEOTIDE SEQUENCE [LARGE SCALE GENOMIC DNA]</scope>
    <source>
        <strain evidence="1 2">DSM 1837</strain>
    </source>
</reference>
<dbReference type="EMBL" id="SLXH01000022">
    <property type="protein sequence ID" value="TCP15938.1"/>
    <property type="molecule type" value="Genomic_DNA"/>
</dbReference>
<proteinExistence type="predicted"/>
<keyword evidence="2" id="KW-1185">Reference proteome</keyword>